<proteinExistence type="predicted"/>
<keyword evidence="1" id="KW-0472">Membrane</keyword>
<dbReference type="AlphaFoldDB" id="A0A2J6WEY1"/>
<reference evidence="2 3" key="1">
    <citation type="submission" date="2018-01" db="EMBL/GenBank/DDBJ databases">
        <title>Metagenomic assembled genomes from two thermal pools in the Uzon Caldera, Kamchatka, Russia.</title>
        <authorList>
            <person name="Wilkins L."/>
            <person name="Ettinger C."/>
        </authorList>
    </citation>
    <scope>NUCLEOTIDE SEQUENCE [LARGE SCALE GENOMIC DNA]</scope>
    <source>
        <strain evidence="2">ZAV-07</strain>
    </source>
</reference>
<gene>
    <name evidence="2" type="ORF">C0189_02175</name>
</gene>
<organism evidence="2 3">
    <name type="scientific">Caldisericum exile</name>
    <dbReference type="NCBI Taxonomy" id="693075"/>
    <lineage>
        <taxon>Bacteria</taxon>
        <taxon>Pseudomonadati</taxon>
        <taxon>Caldisericota/Cryosericota group</taxon>
        <taxon>Caldisericota</taxon>
        <taxon>Caldisericia</taxon>
        <taxon>Caldisericales</taxon>
        <taxon>Caldisericaceae</taxon>
        <taxon>Caldisericum</taxon>
    </lineage>
</organism>
<name>A0A2J6WEY1_9BACT</name>
<dbReference type="Proteomes" id="UP000237040">
    <property type="component" value="Unassembled WGS sequence"/>
</dbReference>
<keyword evidence="1" id="KW-0812">Transmembrane</keyword>
<protein>
    <submittedName>
        <fullName evidence="2">Uncharacterized protein</fullName>
    </submittedName>
</protein>
<feature type="transmembrane region" description="Helical" evidence="1">
    <location>
        <begin position="34"/>
        <end position="52"/>
    </location>
</feature>
<comment type="caution">
    <text evidence="2">The sequence shown here is derived from an EMBL/GenBank/DDBJ whole genome shotgun (WGS) entry which is preliminary data.</text>
</comment>
<accession>A0A2J6WEY1</accession>
<evidence type="ECO:0000313" key="3">
    <source>
        <dbReference type="Proteomes" id="UP000237040"/>
    </source>
</evidence>
<dbReference type="EMBL" id="PNIL01000030">
    <property type="protein sequence ID" value="PMP68016.1"/>
    <property type="molecule type" value="Genomic_DNA"/>
</dbReference>
<feature type="transmembrane region" description="Helical" evidence="1">
    <location>
        <begin position="12"/>
        <end position="28"/>
    </location>
</feature>
<evidence type="ECO:0000313" key="2">
    <source>
        <dbReference type="EMBL" id="PMP68016.1"/>
    </source>
</evidence>
<keyword evidence="1" id="KW-1133">Transmembrane helix</keyword>
<sequence>MCFFVFDNNFKSFYKSLFCYHLLLFSFLNYNKKIFHFKNIVIFFDLFGIVILKPQIYKNFSAIPFTKNALIMGFN</sequence>
<evidence type="ECO:0000256" key="1">
    <source>
        <dbReference type="SAM" id="Phobius"/>
    </source>
</evidence>